<evidence type="ECO:0000256" key="1">
    <source>
        <dbReference type="SAM" id="MobiDB-lite"/>
    </source>
</evidence>
<evidence type="ECO:0000256" key="2">
    <source>
        <dbReference type="SAM" id="Phobius"/>
    </source>
</evidence>
<keyword evidence="4" id="KW-1185">Reference proteome</keyword>
<dbReference type="OrthoDB" id="504912at2759"/>
<name>A0A9D4TPV3_CHLVU</name>
<keyword evidence="2" id="KW-1133">Transmembrane helix</keyword>
<evidence type="ECO:0000313" key="3">
    <source>
        <dbReference type="EMBL" id="KAI3431276.1"/>
    </source>
</evidence>
<protein>
    <submittedName>
        <fullName evidence="3">Uncharacterized protein</fullName>
    </submittedName>
</protein>
<gene>
    <name evidence="3" type="ORF">D9Q98_004337</name>
</gene>
<feature type="transmembrane region" description="Helical" evidence="2">
    <location>
        <begin position="100"/>
        <end position="119"/>
    </location>
</feature>
<feature type="transmembrane region" description="Helical" evidence="2">
    <location>
        <begin position="210"/>
        <end position="231"/>
    </location>
</feature>
<evidence type="ECO:0000313" key="4">
    <source>
        <dbReference type="Proteomes" id="UP001055712"/>
    </source>
</evidence>
<keyword evidence="2" id="KW-0812">Transmembrane</keyword>
<feature type="transmembrane region" description="Helical" evidence="2">
    <location>
        <begin position="61"/>
        <end position="80"/>
    </location>
</feature>
<dbReference type="AlphaFoldDB" id="A0A9D4TPV3"/>
<dbReference type="EMBL" id="SIDB01000006">
    <property type="protein sequence ID" value="KAI3431276.1"/>
    <property type="molecule type" value="Genomic_DNA"/>
</dbReference>
<reference evidence="3" key="2">
    <citation type="submission" date="2020-11" db="EMBL/GenBank/DDBJ databases">
        <authorList>
            <person name="Cecchin M."/>
            <person name="Marcolungo L."/>
            <person name="Rossato M."/>
            <person name="Girolomoni L."/>
            <person name="Cosentino E."/>
            <person name="Cuine S."/>
            <person name="Li-Beisson Y."/>
            <person name="Delledonne M."/>
            <person name="Ballottari M."/>
        </authorList>
    </citation>
    <scope>NUCLEOTIDE SEQUENCE</scope>
    <source>
        <strain evidence="3">211/11P</strain>
        <tissue evidence="3">Whole cell</tissue>
    </source>
</reference>
<dbReference type="Proteomes" id="UP001055712">
    <property type="component" value="Unassembled WGS sequence"/>
</dbReference>
<keyword evidence="2" id="KW-0472">Membrane</keyword>
<comment type="caution">
    <text evidence="3">The sequence shown here is derived from an EMBL/GenBank/DDBJ whole genome shotgun (WGS) entry which is preliminary data.</text>
</comment>
<accession>A0A9D4TPV3</accession>
<sequence length="234" mass="24760">MRLASTTAPKAVHLPKSVCRCRAKQIRVVAARLRPPMPHPPHRSNTDLCSKLPSASTSDSSVGRVSALATAAAATLGLLLPLADPLAAAAATEHVASGGGMYWTCLGLGAAGVVTTLLCPSRFLLSYFPGLEKAAKTRPRAMLLRAVTAADPLLDPITKGVFRMTEQGDLNYGAMTLMAVVSGVLAVLLGQDGMLVAQVPDPGLLAALQYLVFVQHVLLLPMWTFVVFRYFMLI</sequence>
<organism evidence="3 4">
    <name type="scientific">Chlorella vulgaris</name>
    <name type="common">Green alga</name>
    <dbReference type="NCBI Taxonomy" id="3077"/>
    <lineage>
        <taxon>Eukaryota</taxon>
        <taxon>Viridiplantae</taxon>
        <taxon>Chlorophyta</taxon>
        <taxon>core chlorophytes</taxon>
        <taxon>Trebouxiophyceae</taxon>
        <taxon>Chlorellales</taxon>
        <taxon>Chlorellaceae</taxon>
        <taxon>Chlorella clade</taxon>
        <taxon>Chlorella</taxon>
    </lineage>
</organism>
<proteinExistence type="predicted"/>
<feature type="transmembrane region" description="Helical" evidence="2">
    <location>
        <begin position="170"/>
        <end position="190"/>
    </location>
</feature>
<feature type="region of interest" description="Disordered" evidence="1">
    <location>
        <begin position="34"/>
        <end position="60"/>
    </location>
</feature>
<reference evidence="3" key="1">
    <citation type="journal article" date="2019" name="Plant J.">
        <title>Chlorella vulgaris genome assembly and annotation reveals the molecular basis for metabolic acclimation to high light conditions.</title>
        <authorList>
            <person name="Cecchin M."/>
            <person name="Marcolungo L."/>
            <person name="Rossato M."/>
            <person name="Girolomoni L."/>
            <person name="Cosentino E."/>
            <person name="Cuine S."/>
            <person name="Li-Beisson Y."/>
            <person name="Delledonne M."/>
            <person name="Ballottari M."/>
        </authorList>
    </citation>
    <scope>NUCLEOTIDE SEQUENCE</scope>
    <source>
        <strain evidence="3">211/11P</strain>
    </source>
</reference>